<dbReference type="InterPro" id="IPR011453">
    <property type="entry name" value="DUF1559"/>
</dbReference>
<keyword evidence="2" id="KW-0472">Membrane</keyword>
<keyword evidence="2" id="KW-1133">Transmembrane helix</keyword>
<comment type="caution">
    <text evidence="4">The sequence shown here is derived from an EMBL/GenBank/DDBJ whole genome shotgun (WGS) entry which is preliminary data.</text>
</comment>
<evidence type="ECO:0000256" key="1">
    <source>
        <dbReference type="SAM" id="MobiDB-lite"/>
    </source>
</evidence>
<sequence length="250" mass="27481">MKPNALTTRIRHHLGFTLTELMVVIVIVSILATLAFMVGNRVKEKATTVTCTNNLRQIGLGLAAHQADFRRFPGKNDGKAWDRAILPYLGYAGSDNLKGNSGLSKSKFPDLVDAAAYFACPSDKKMRSSDKFPRSYSIVPWTTNWSNGTQFRGWRGRPFNEGVPMSIVKNPTTAAVVVEWHAGTDDGTENVVGQGGHAYHDRGGPDGPDDDLHNRNQIVLFADGHTEVLPFMSNSDFVEKYWPGKIGSTD</sequence>
<protein>
    <submittedName>
        <fullName evidence="4">DUF1559 domain-containing protein</fullName>
    </submittedName>
</protein>
<dbReference type="Proteomes" id="UP001596472">
    <property type="component" value="Unassembled WGS sequence"/>
</dbReference>
<feature type="region of interest" description="Disordered" evidence="1">
    <location>
        <begin position="185"/>
        <end position="213"/>
    </location>
</feature>
<dbReference type="RefSeq" id="WP_379708748.1">
    <property type="nucleotide sequence ID" value="NZ_JBHTBS010000001.1"/>
</dbReference>
<feature type="transmembrane region" description="Helical" evidence="2">
    <location>
        <begin position="21"/>
        <end position="39"/>
    </location>
</feature>
<proteinExistence type="predicted"/>
<keyword evidence="5" id="KW-1185">Reference proteome</keyword>
<evidence type="ECO:0000259" key="3">
    <source>
        <dbReference type="Pfam" id="PF07596"/>
    </source>
</evidence>
<evidence type="ECO:0000313" key="4">
    <source>
        <dbReference type="EMBL" id="MFC7336035.1"/>
    </source>
</evidence>
<name>A0ABW2L399_9BACT</name>
<reference evidence="5" key="1">
    <citation type="journal article" date="2019" name="Int. J. Syst. Evol. Microbiol.">
        <title>The Global Catalogue of Microorganisms (GCM) 10K type strain sequencing project: providing services to taxonomists for standard genome sequencing and annotation.</title>
        <authorList>
            <consortium name="The Broad Institute Genomics Platform"/>
            <consortium name="The Broad Institute Genome Sequencing Center for Infectious Disease"/>
            <person name="Wu L."/>
            <person name="Ma J."/>
        </authorList>
    </citation>
    <scope>NUCLEOTIDE SEQUENCE [LARGE SCALE GENOMIC DNA]</scope>
    <source>
        <strain evidence="5">CGMCC 4.1467</strain>
    </source>
</reference>
<feature type="compositionally biased region" description="Basic and acidic residues" evidence="1">
    <location>
        <begin position="198"/>
        <end position="213"/>
    </location>
</feature>
<accession>A0ABW2L399</accession>
<dbReference type="InterPro" id="IPR045584">
    <property type="entry name" value="Pilin-like"/>
</dbReference>
<gene>
    <name evidence="4" type="ORF">ACFQY0_02505</name>
</gene>
<keyword evidence="2" id="KW-0812">Transmembrane</keyword>
<evidence type="ECO:0000256" key="2">
    <source>
        <dbReference type="SAM" id="Phobius"/>
    </source>
</evidence>
<evidence type="ECO:0000313" key="5">
    <source>
        <dbReference type="Proteomes" id="UP001596472"/>
    </source>
</evidence>
<dbReference type="Gene3D" id="3.30.700.10">
    <property type="entry name" value="Glycoprotein, Type 4 Pilin"/>
    <property type="match status" value="1"/>
</dbReference>
<dbReference type="EMBL" id="JBHTBS010000001">
    <property type="protein sequence ID" value="MFC7336035.1"/>
    <property type="molecule type" value="Genomic_DNA"/>
</dbReference>
<organism evidence="4 5">
    <name type="scientific">Haloferula chungangensis</name>
    <dbReference type="NCBI Taxonomy" id="1048331"/>
    <lineage>
        <taxon>Bacteria</taxon>
        <taxon>Pseudomonadati</taxon>
        <taxon>Verrucomicrobiota</taxon>
        <taxon>Verrucomicrobiia</taxon>
        <taxon>Verrucomicrobiales</taxon>
        <taxon>Verrucomicrobiaceae</taxon>
        <taxon>Haloferula</taxon>
    </lineage>
</organism>
<dbReference type="InterPro" id="IPR012902">
    <property type="entry name" value="N_methyl_site"/>
</dbReference>
<dbReference type="SUPFAM" id="SSF54523">
    <property type="entry name" value="Pili subunits"/>
    <property type="match status" value="1"/>
</dbReference>
<feature type="domain" description="DUF1559" evidence="3">
    <location>
        <begin position="43"/>
        <end position="149"/>
    </location>
</feature>
<dbReference type="PANTHER" id="PTHR30093:SF2">
    <property type="entry name" value="TYPE II SECRETION SYSTEM PROTEIN H"/>
    <property type="match status" value="1"/>
</dbReference>
<dbReference type="Pfam" id="PF07596">
    <property type="entry name" value="SBP_bac_10"/>
    <property type="match status" value="1"/>
</dbReference>
<dbReference type="NCBIfam" id="TIGR02532">
    <property type="entry name" value="IV_pilin_GFxxxE"/>
    <property type="match status" value="1"/>
</dbReference>
<dbReference type="PANTHER" id="PTHR30093">
    <property type="entry name" value="GENERAL SECRETION PATHWAY PROTEIN G"/>
    <property type="match status" value="1"/>
</dbReference>
<dbReference type="Pfam" id="PF07963">
    <property type="entry name" value="N_methyl"/>
    <property type="match status" value="1"/>
</dbReference>